<protein>
    <submittedName>
        <fullName evidence="13">Uncharacterized protein</fullName>
    </submittedName>
</protein>
<dbReference type="GO" id="GO:0005829">
    <property type="term" value="C:cytosol"/>
    <property type="evidence" value="ECO:0007669"/>
    <property type="project" value="TreeGrafter"/>
</dbReference>
<dbReference type="PROSITE" id="PS00143">
    <property type="entry name" value="INSULINASE"/>
    <property type="match status" value="1"/>
</dbReference>
<comment type="cofactor">
    <cofactor evidence="1">
        <name>Zn(2+)</name>
        <dbReference type="ChEBI" id="CHEBI:29105"/>
    </cofactor>
</comment>
<evidence type="ECO:0000256" key="3">
    <source>
        <dbReference type="ARBA" id="ARBA00022670"/>
    </source>
</evidence>
<keyword evidence="6" id="KW-0862">Zinc</keyword>
<dbReference type="GO" id="GO:0005739">
    <property type="term" value="C:mitochondrion"/>
    <property type="evidence" value="ECO:0007669"/>
    <property type="project" value="TreeGrafter"/>
</dbReference>
<feature type="domain" description="Peptidase M16 N-terminal" evidence="10">
    <location>
        <begin position="37"/>
        <end position="160"/>
    </location>
</feature>
<dbReference type="OMA" id="HLCEHMI"/>
<dbReference type="Pfam" id="PF00675">
    <property type="entry name" value="Peptidase_M16"/>
    <property type="match status" value="1"/>
</dbReference>
<dbReference type="OrthoDB" id="952271at2759"/>
<evidence type="ECO:0000256" key="7">
    <source>
        <dbReference type="ARBA" id="ARBA00023049"/>
    </source>
</evidence>
<dbReference type="FunFam" id="3.30.830.10:FF:000012">
    <property type="entry name" value="Protease 3"/>
    <property type="match status" value="1"/>
</dbReference>
<keyword evidence="3" id="KW-0645">Protease</keyword>
<dbReference type="GO" id="GO:0046872">
    <property type="term" value="F:metal ion binding"/>
    <property type="evidence" value="ECO:0007669"/>
    <property type="project" value="UniProtKB-KW"/>
</dbReference>
<keyword evidence="7" id="KW-0482">Metalloprotease</keyword>
<evidence type="ECO:0000256" key="1">
    <source>
        <dbReference type="ARBA" id="ARBA00001947"/>
    </source>
</evidence>
<keyword evidence="4" id="KW-0479">Metal-binding</keyword>
<gene>
    <name evidence="13" type="ORF">G210_5957</name>
</gene>
<evidence type="ECO:0000256" key="9">
    <source>
        <dbReference type="SAM" id="MobiDB-lite"/>
    </source>
</evidence>
<evidence type="ECO:0000259" key="12">
    <source>
        <dbReference type="Pfam" id="PF22456"/>
    </source>
</evidence>
<dbReference type="PANTHER" id="PTHR43690:SF18">
    <property type="entry name" value="INSULIN-DEGRADING ENZYME-RELATED"/>
    <property type="match status" value="1"/>
</dbReference>
<sequence>MEFFSATTIQTTFKKALINQHKSYKFIKLSNELRAFIISDPSTINSSCAIAVKSGSFNDPIDLNGLAHLCEHMLFMGSSMFPNPNEFFNCLNSLGGNTNAFTMGYLTCFYFEIVMNSVEIAQDLGFNRILKIFSEFFKNPLFNEDCLMNEINAVNDEHQLNIVNDGKVLYHGLRLLTNENHPFSRFGTGNKNTLTDKRRLRTEVAKYFNENFFAENMMLVIKSNLSLNQLQKLVIAQFSDIPRFSKQVKRISLRNFGKRRNTTGAHHHYHSSSFSSSSTSNNTTNATTTSSSSISDKYPPLFTKTNKVLFIRQENTKKIRLIYEIEENPFYENVWCNLLGDETKNSLCYCLKQSKLIESMFIFTQTISRINKVLLIDLQVKNLANINMVIDTISEFINQITNTDKATVWKCLQEYSKVFKYHSYFQQDESTSMDEVSHLCEMLLMNHIPVDDILLGDHYQVQGDVTDFIYHTKKTFDKKNLNVIMLADNLPNLYANQETHINKDPYYLFDYQILNLDKHSTKQTFPIFHLLQTNPFISLSHNQLDYLIENSKKNIAYVTSKQNPEPKLFDYSKNHELWISEKDPTDMMVLLTFQIILSKNSILNYIAMEIIVEKLGQILYSEFYPGEFALFSWGIYANYAVGPSLCFTIRGPKFGYDLFLNKFINRIYEIIFIDIRSIGYKEFVILKNKLRSNYHDLQNGDSMKQVLGGSTLLLESGIWTIEERIDALEFLDTVAMGKISMIVENDLKLTKVLISGNFDHEFVFSISKKINKLTNHLKIYLENSRFPEPSSIMMKAGKCYNFTLENNNKQDSNDVVYHYIQICQRQDELARSMAHFLAFLISSDIIYKLRTKKQIGYIVLSGVRYNKQSMGIYMYVSSSTYSYLEIQNEINQFLFEWELQLINMTHEELSENIKMFIESMETQQEGLPSNILYNTPPSHHSDNFTDSKNFDLHKNYYEKIITKNYRFKNLHGKEEINTPWLESLTVHKMVKFFQLTMSIKSATRSTLSIFISSSLGKSIQSHNESKQILNDLLQQHNYHLTSLQIENLLNDSNNNLSKAVKKLKSAGYSIQLPKNPRFSKLLTLLHPKTDHSLMKMQQVAIDKYGTLYNDSEVVVIPVEVRSKNRIHAESTHSSITECHSGTLEKFANMNKSVDDLDMILY</sequence>
<accession>M3JAY7</accession>
<evidence type="ECO:0000256" key="2">
    <source>
        <dbReference type="ARBA" id="ARBA00007261"/>
    </source>
</evidence>
<keyword evidence="5" id="KW-0378">Hydrolase</keyword>
<dbReference type="Proteomes" id="UP000011777">
    <property type="component" value="Unassembled WGS sequence"/>
</dbReference>
<dbReference type="PANTHER" id="PTHR43690">
    <property type="entry name" value="NARDILYSIN"/>
    <property type="match status" value="1"/>
</dbReference>
<organism evidence="13 14">
    <name type="scientific">Candida maltosa (strain Xu316)</name>
    <name type="common">Yeast</name>
    <dbReference type="NCBI Taxonomy" id="1245528"/>
    <lineage>
        <taxon>Eukaryota</taxon>
        <taxon>Fungi</taxon>
        <taxon>Dikarya</taxon>
        <taxon>Ascomycota</taxon>
        <taxon>Saccharomycotina</taxon>
        <taxon>Pichiomycetes</taxon>
        <taxon>Debaryomycetaceae</taxon>
        <taxon>Candida/Lodderomyces clade</taxon>
        <taxon>Candida</taxon>
    </lineage>
</organism>
<evidence type="ECO:0000256" key="4">
    <source>
        <dbReference type="ARBA" id="ARBA00022723"/>
    </source>
</evidence>
<dbReference type="InterPro" id="IPR050626">
    <property type="entry name" value="Peptidase_M16"/>
</dbReference>
<feature type="compositionally biased region" description="Basic residues" evidence="9">
    <location>
        <begin position="261"/>
        <end position="270"/>
    </location>
</feature>
<dbReference type="GO" id="GO:0004222">
    <property type="term" value="F:metalloendopeptidase activity"/>
    <property type="evidence" value="ECO:0007669"/>
    <property type="project" value="InterPro"/>
</dbReference>
<evidence type="ECO:0000313" key="14">
    <source>
        <dbReference type="Proteomes" id="UP000011777"/>
    </source>
</evidence>
<dbReference type="eggNOG" id="KOG0959">
    <property type="taxonomic scope" value="Eukaryota"/>
</dbReference>
<evidence type="ECO:0000256" key="5">
    <source>
        <dbReference type="ARBA" id="ARBA00022801"/>
    </source>
</evidence>
<dbReference type="InterPro" id="IPR011249">
    <property type="entry name" value="Metalloenz_LuxS/M16"/>
</dbReference>
<feature type="domain" description="Peptidase M16 C-terminal" evidence="11">
    <location>
        <begin position="201"/>
        <end position="403"/>
    </location>
</feature>
<feature type="region of interest" description="Disordered" evidence="9">
    <location>
        <begin position="261"/>
        <end position="295"/>
    </location>
</feature>
<dbReference type="STRING" id="1245528.M3JAY7"/>
<dbReference type="SUPFAM" id="SSF63411">
    <property type="entry name" value="LuxS/MPP-like metallohydrolase"/>
    <property type="match status" value="3"/>
</dbReference>
<evidence type="ECO:0000259" key="10">
    <source>
        <dbReference type="Pfam" id="PF00675"/>
    </source>
</evidence>
<name>M3JAY7_CANMX</name>
<feature type="domain" description="Coenzyme PQQ synthesis protein F-like C-terminal lobe" evidence="12">
    <location>
        <begin position="837"/>
        <end position="927"/>
    </location>
</feature>
<dbReference type="AlphaFoldDB" id="M3JAY7"/>
<dbReference type="GO" id="GO:0051603">
    <property type="term" value="P:proteolysis involved in protein catabolic process"/>
    <property type="evidence" value="ECO:0007669"/>
    <property type="project" value="TreeGrafter"/>
</dbReference>
<dbReference type="Pfam" id="PF22456">
    <property type="entry name" value="PqqF-like_C_4"/>
    <property type="match status" value="1"/>
</dbReference>
<dbReference type="EMBL" id="AOGT01000755">
    <property type="protein sequence ID" value="EMG49303.1"/>
    <property type="molecule type" value="Genomic_DNA"/>
</dbReference>
<evidence type="ECO:0000313" key="13">
    <source>
        <dbReference type="EMBL" id="EMG49303.1"/>
    </source>
</evidence>
<evidence type="ECO:0000256" key="6">
    <source>
        <dbReference type="ARBA" id="ARBA00022833"/>
    </source>
</evidence>
<feature type="compositionally biased region" description="Low complexity" evidence="9">
    <location>
        <begin position="271"/>
        <end position="295"/>
    </location>
</feature>
<dbReference type="InterPro" id="IPR054734">
    <property type="entry name" value="PqqF-like_C_4"/>
</dbReference>
<comment type="caution">
    <text evidence="13">The sequence shown here is derived from an EMBL/GenBank/DDBJ whole genome shotgun (WGS) entry which is preliminary data.</text>
</comment>
<dbReference type="InterPro" id="IPR001431">
    <property type="entry name" value="Pept_M16_Zn_BS"/>
</dbReference>
<dbReference type="Gene3D" id="3.30.830.10">
    <property type="entry name" value="Metalloenzyme, LuxS/M16 peptidase-like"/>
    <property type="match status" value="4"/>
</dbReference>
<dbReference type="InterPro" id="IPR007863">
    <property type="entry name" value="Peptidase_M16_C"/>
</dbReference>
<evidence type="ECO:0000259" key="11">
    <source>
        <dbReference type="Pfam" id="PF05193"/>
    </source>
</evidence>
<dbReference type="Pfam" id="PF05193">
    <property type="entry name" value="Peptidase_M16_C"/>
    <property type="match status" value="1"/>
</dbReference>
<dbReference type="HOGENOM" id="CLU_008088_0_0_1"/>
<comment type="similarity">
    <text evidence="2 8">Belongs to the peptidase M16 family.</text>
</comment>
<keyword evidence="14" id="KW-1185">Reference proteome</keyword>
<dbReference type="GO" id="GO:0043171">
    <property type="term" value="P:peptide catabolic process"/>
    <property type="evidence" value="ECO:0007669"/>
    <property type="project" value="TreeGrafter"/>
</dbReference>
<evidence type="ECO:0000256" key="8">
    <source>
        <dbReference type="RuleBase" id="RU004447"/>
    </source>
</evidence>
<reference evidence="13 14" key="1">
    <citation type="submission" date="2013-02" db="EMBL/GenBank/DDBJ databases">
        <title>Genome sequence of Candida maltosa Xu316, a potential industrial strain for xylitol and ethanol production.</title>
        <authorList>
            <person name="Yu J."/>
            <person name="Wang Q."/>
            <person name="Geng X."/>
            <person name="Bao W."/>
            <person name="He P."/>
            <person name="Cai J."/>
        </authorList>
    </citation>
    <scope>NUCLEOTIDE SEQUENCE [LARGE SCALE GENOMIC DNA]</scope>
    <source>
        <strain evidence="14">Xu316</strain>
    </source>
</reference>
<dbReference type="InterPro" id="IPR011765">
    <property type="entry name" value="Pept_M16_N"/>
</dbReference>
<proteinExistence type="inferred from homology"/>